<protein>
    <submittedName>
        <fullName evidence="1">Uncharacterized protein</fullName>
    </submittedName>
</protein>
<dbReference type="EMBL" id="JAXHPO010000034">
    <property type="protein sequence ID" value="MDY6550780.1"/>
    <property type="molecule type" value="Genomic_DNA"/>
</dbReference>
<evidence type="ECO:0000313" key="1">
    <source>
        <dbReference type="EMBL" id="MDY6550780.1"/>
    </source>
</evidence>
<proteinExistence type="predicted"/>
<reference evidence="1 2" key="1">
    <citation type="journal article" date="2024" name="Syst. Appl. Microbiol.">
        <title>Evidence for the occurrence of Acinetobacter faecalis in cattle feces and its emended description.</title>
        <authorList>
            <person name="Kyselkova M."/>
            <person name="Xanthopoulou K."/>
            <person name="Shestivska V."/>
            <person name="Spanelova P."/>
            <person name="Maixnerova M."/>
            <person name="Higgins P.G."/>
            <person name="Nemec A."/>
        </authorList>
    </citation>
    <scope>NUCLEOTIDE SEQUENCE [LARGE SCALE GENOMIC DNA]</scope>
    <source>
        <strain evidence="1 2">ANC 7225</strain>
    </source>
</reference>
<accession>A0ABU5GJS9</accession>
<dbReference type="Proteomes" id="UP001284094">
    <property type="component" value="Unassembled WGS sequence"/>
</dbReference>
<keyword evidence="2" id="KW-1185">Reference proteome</keyword>
<organism evidence="1 2">
    <name type="scientific">Acinetobacter faecalis</name>
    <dbReference type="NCBI Taxonomy" id="2665161"/>
    <lineage>
        <taxon>Bacteria</taxon>
        <taxon>Pseudomonadati</taxon>
        <taxon>Pseudomonadota</taxon>
        <taxon>Gammaproteobacteria</taxon>
        <taxon>Moraxellales</taxon>
        <taxon>Moraxellaceae</taxon>
        <taxon>Acinetobacter</taxon>
    </lineage>
</organism>
<gene>
    <name evidence="1" type="ORF">SKM48_08425</name>
</gene>
<dbReference type="RefSeq" id="WP_321104315.1">
    <property type="nucleotide sequence ID" value="NZ_JAXHPO010000034.1"/>
</dbReference>
<sequence>MQKYIKNDLSKIRYFGDDVKVSEWIDLSEYRLMTESEITKHETPKPTEFHTVWVWDNEPSAGHWEDSRTEDEKLAYKRSQYPKLKRYQFMRGLLEMGFKSSDIEAQIMRIEDEYTRELTMLGFKDAGYFDRNDQSIGVMHDVLGKTDLEIDEFWEFALNL</sequence>
<evidence type="ECO:0000313" key="2">
    <source>
        <dbReference type="Proteomes" id="UP001284094"/>
    </source>
</evidence>
<comment type="caution">
    <text evidence="1">The sequence shown here is derived from an EMBL/GenBank/DDBJ whole genome shotgun (WGS) entry which is preliminary data.</text>
</comment>
<name>A0ABU5GJS9_9GAMM</name>